<dbReference type="RefSeq" id="WP_186776034.1">
    <property type="nucleotide sequence ID" value="NZ_SJPX01000001.1"/>
</dbReference>
<proteinExistence type="predicted"/>
<evidence type="ECO:0000313" key="3">
    <source>
        <dbReference type="EMBL" id="TWU58288.1"/>
    </source>
</evidence>
<keyword evidence="4" id="KW-1185">Reference proteome</keyword>
<reference evidence="3 4" key="1">
    <citation type="submission" date="2019-02" db="EMBL/GenBank/DDBJ databases">
        <title>Deep-cultivation of Planctomycetes and their phenomic and genomic characterization uncovers novel biology.</title>
        <authorList>
            <person name="Wiegand S."/>
            <person name="Jogler M."/>
            <person name="Boedeker C."/>
            <person name="Pinto D."/>
            <person name="Vollmers J."/>
            <person name="Rivas-Marin E."/>
            <person name="Kohn T."/>
            <person name="Peeters S.H."/>
            <person name="Heuer A."/>
            <person name="Rast P."/>
            <person name="Oberbeckmann S."/>
            <person name="Bunk B."/>
            <person name="Jeske O."/>
            <person name="Meyerdierks A."/>
            <person name="Storesund J.E."/>
            <person name="Kallscheuer N."/>
            <person name="Luecker S."/>
            <person name="Lage O.M."/>
            <person name="Pohl T."/>
            <person name="Merkel B.J."/>
            <person name="Hornburger P."/>
            <person name="Mueller R.-W."/>
            <person name="Bruemmer F."/>
            <person name="Labrenz M."/>
            <person name="Spormann A.M."/>
            <person name="Op Den Camp H."/>
            <person name="Overmann J."/>
            <person name="Amann R."/>
            <person name="Jetten M.S.M."/>
            <person name="Mascher T."/>
            <person name="Medema M.H."/>
            <person name="Devos D.P."/>
            <person name="Kaster A.-K."/>
            <person name="Ovreas L."/>
            <person name="Rohde M."/>
            <person name="Galperin M.Y."/>
            <person name="Jogler C."/>
        </authorList>
    </citation>
    <scope>NUCLEOTIDE SEQUENCE [LARGE SCALE GENOMIC DNA]</scope>
    <source>
        <strain evidence="3 4">Poly59</strain>
    </source>
</reference>
<sequence>MKPLQMIRVMIPVLGICMLIGSAIFAIEICSFIYHAKSTIGTITTSEQRTTDEKQTQYRPTFTFEVAGHRHTTTSTAFVSPSPGGVGDQVRILYDERNPLRARIDTFAYTWAVPSILFCLAMIFGFAHVTVSWILRKNMPQREESR</sequence>
<keyword evidence="1" id="KW-0472">Membrane</keyword>
<comment type="caution">
    <text evidence="3">The sequence shown here is derived from an EMBL/GenBank/DDBJ whole genome shotgun (WGS) entry which is preliminary data.</text>
</comment>
<evidence type="ECO:0000313" key="4">
    <source>
        <dbReference type="Proteomes" id="UP000317977"/>
    </source>
</evidence>
<dbReference type="Proteomes" id="UP000317977">
    <property type="component" value="Unassembled WGS sequence"/>
</dbReference>
<organism evidence="3 4">
    <name type="scientific">Rubripirellula reticaptiva</name>
    <dbReference type="NCBI Taxonomy" id="2528013"/>
    <lineage>
        <taxon>Bacteria</taxon>
        <taxon>Pseudomonadati</taxon>
        <taxon>Planctomycetota</taxon>
        <taxon>Planctomycetia</taxon>
        <taxon>Pirellulales</taxon>
        <taxon>Pirellulaceae</taxon>
        <taxon>Rubripirellula</taxon>
    </lineage>
</organism>
<name>A0A5C6FA76_9BACT</name>
<feature type="domain" description="DUF3592" evidence="2">
    <location>
        <begin position="40"/>
        <end position="107"/>
    </location>
</feature>
<dbReference type="InterPro" id="IPR021994">
    <property type="entry name" value="DUF3592"/>
</dbReference>
<dbReference type="AlphaFoldDB" id="A0A5C6FA76"/>
<accession>A0A5C6FA76</accession>
<evidence type="ECO:0000256" key="1">
    <source>
        <dbReference type="SAM" id="Phobius"/>
    </source>
</evidence>
<feature type="transmembrane region" description="Helical" evidence="1">
    <location>
        <begin position="108"/>
        <end position="135"/>
    </location>
</feature>
<gene>
    <name evidence="3" type="ORF">Poly59_11990</name>
</gene>
<keyword evidence="1" id="KW-1133">Transmembrane helix</keyword>
<evidence type="ECO:0000259" key="2">
    <source>
        <dbReference type="Pfam" id="PF12158"/>
    </source>
</evidence>
<dbReference type="EMBL" id="SJPX01000001">
    <property type="protein sequence ID" value="TWU58288.1"/>
    <property type="molecule type" value="Genomic_DNA"/>
</dbReference>
<keyword evidence="1" id="KW-0812">Transmembrane</keyword>
<feature type="transmembrane region" description="Helical" evidence="1">
    <location>
        <begin position="12"/>
        <end position="34"/>
    </location>
</feature>
<protein>
    <recommendedName>
        <fullName evidence="2">DUF3592 domain-containing protein</fullName>
    </recommendedName>
</protein>
<dbReference type="Pfam" id="PF12158">
    <property type="entry name" value="DUF3592"/>
    <property type="match status" value="1"/>
</dbReference>